<organism evidence="1 2">
    <name type="scientific">Cynara cardunculus var. scolymus</name>
    <name type="common">Globe artichoke</name>
    <name type="synonym">Cynara scolymus</name>
    <dbReference type="NCBI Taxonomy" id="59895"/>
    <lineage>
        <taxon>Eukaryota</taxon>
        <taxon>Viridiplantae</taxon>
        <taxon>Streptophyta</taxon>
        <taxon>Embryophyta</taxon>
        <taxon>Tracheophyta</taxon>
        <taxon>Spermatophyta</taxon>
        <taxon>Magnoliopsida</taxon>
        <taxon>eudicotyledons</taxon>
        <taxon>Gunneridae</taxon>
        <taxon>Pentapetalae</taxon>
        <taxon>asterids</taxon>
        <taxon>campanulids</taxon>
        <taxon>Asterales</taxon>
        <taxon>Asteraceae</taxon>
        <taxon>Carduoideae</taxon>
        <taxon>Cardueae</taxon>
        <taxon>Carduinae</taxon>
        <taxon>Cynara</taxon>
    </lineage>
</organism>
<protein>
    <submittedName>
        <fullName evidence="1">Uncharacterized protein</fullName>
    </submittedName>
</protein>
<keyword evidence="2" id="KW-1185">Reference proteome</keyword>
<name>A0A124SCF8_CYNCS</name>
<evidence type="ECO:0000313" key="2">
    <source>
        <dbReference type="Proteomes" id="UP000243975"/>
    </source>
</evidence>
<proteinExistence type="predicted"/>
<gene>
    <name evidence="1" type="ORF">Ccrd_004275</name>
</gene>
<dbReference type="Proteomes" id="UP000243975">
    <property type="component" value="Unassembled WGS sequence"/>
</dbReference>
<dbReference type="EMBL" id="LEKV01004636">
    <property type="protein sequence ID" value="KVH93670.1"/>
    <property type="molecule type" value="Genomic_DNA"/>
</dbReference>
<evidence type="ECO:0000313" key="1">
    <source>
        <dbReference type="EMBL" id="KVH93670.1"/>
    </source>
</evidence>
<accession>A0A124SCF8</accession>
<dbReference type="AlphaFoldDB" id="A0A124SCF8"/>
<dbReference type="Gramene" id="KVH93670">
    <property type="protein sequence ID" value="KVH93670"/>
    <property type="gene ID" value="Ccrd_004275"/>
</dbReference>
<reference evidence="1 2" key="1">
    <citation type="journal article" date="2016" name="Sci. Rep.">
        <title>The genome sequence of the outbreeding globe artichoke constructed de novo incorporating a phase-aware low-pass sequencing strategy of F1 progeny.</title>
        <authorList>
            <person name="Scaglione D."/>
            <person name="Reyes-Chin-Wo S."/>
            <person name="Acquadro A."/>
            <person name="Froenicke L."/>
            <person name="Portis E."/>
            <person name="Beitel C."/>
            <person name="Tirone M."/>
            <person name="Mauro R."/>
            <person name="Lo Monaco A."/>
            <person name="Mauromicale G."/>
            <person name="Faccioli P."/>
            <person name="Cattivelli L."/>
            <person name="Rieseberg L."/>
            <person name="Michelmore R."/>
            <person name="Lanteri S."/>
        </authorList>
    </citation>
    <scope>NUCLEOTIDE SEQUENCE [LARGE SCALE GENOMIC DNA]</scope>
    <source>
        <strain evidence="1">2C</strain>
    </source>
</reference>
<sequence>MKPYLSIEAIDWRIWPEDMMEDMVRPAKLSPWVGVGRFGIQVCSDSKAQDIKYLCTVNKWKTQSARFQRDNSPRQGDRLCSVSSPTTHEHVQLRSRRFEFIMSTYNSGAEGLNSSIVVNENENVTYKQKVRRLLFVVVDRSQTVREREESIVAS</sequence>
<comment type="caution">
    <text evidence="1">The sequence shown here is derived from an EMBL/GenBank/DDBJ whole genome shotgun (WGS) entry which is preliminary data.</text>
</comment>